<evidence type="ECO:0000313" key="2">
    <source>
        <dbReference type="EMBL" id="VBB46530.1"/>
    </source>
</evidence>
<protein>
    <submittedName>
        <fullName evidence="2">Uncharacterized protein</fullName>
    </submittedName>
</protein>
<organism evidence="2">
    <name type="scientific">uncultured Paludibacter sp</name>
    <dbReference type="NCBI Taxonomy" id="497635"/>
    <lineage>
        <taxon>Bacteria</taxon>
        <taxon>Pseudomonadati</taxon>
        <taxon>Bacteroidota</taxon>
        <taxon>Bacteroidia</taxon>
        <taxon>Bacteroidales</taxon>
        <taxon>Paludibacteraceae</taxon>
        <taxon>Paludibacter</taxon>
        <taxon>environmental samples</taxon>
    </lineage>
</organism>
<proteinExistence type="predicted"/>
<name>A0A653AF15_9BACT</name>
<feature type="transmembrane region" description="Helical" evidence="1">
    <location>
        <begin position="12"/>
        <end position="32"/>
    </location>
</feature>
<keyword evidence="1" id="KW-1133">Transmembrane helix</keyword>
<sequence length="133" mass="15119">MNNQNKDIDLVLRRIFAVLLLGFALFVFKNMTNSNTAILKYRETAVKSIVQINHSATLAKIISSPNTTTVFTSYKYVIDYDIDVCKATSSIIKIHHLLKCREEQFSKIKPLISTFYSYFIRSALNSEDGISVS</sequence>
<gene>
    <name evidence="2" type="ORF">TRIP_D390115</name>
</gene>
<keyword evidence="1" id="KW-0812">Transmembrane</keyword>
<dbReference type="AlphaFoldDB" id="A0A653AF15"/>
<dbReference type="EMBL" id="UPXZ01000033">
    <property type="protein sequence ID" value="VBB46530.1"/>
    <property type="molecule type" value="Genomic_DNA"/>
</dbReference>
<keyword evidence="1" id="KW-0472">Membrane</keyword>
<evidence type="ECO:0000256" key="1">
    <source>
        <dbReference type="SAM" id="Phobius"/>
    </source>
</evidence>
<reference evidence="2" key="1">
    <citation type="submission" date="2018-07" db="EMBL/GenBank/DDBJ databases">
        <authorList>
            <consortium name="Genoscope - CEA"/>
            <person name="William W."/>
        </authorList>
    </citation>
    <scope>NUCLEOTIDE SEQUENCE</scope>
    <source>
        <strain evidence="2">IK1</strain>
    </source>
</reference>
<accession>A0A653AF15</accession>